<dbReference type="Proteomes" id="UP000434475">
    <property type="component" value="Unassembled WGS sequence"/>
</dbReference>
<evidence type="ECO:0000313" key="2">
    <source>
        <dbReference type="Proteomes" id="UP000434475"/>
    </source>
</evidence>
<evidence type="ECO:0000313" key="1">
    <source>
        <dbReference type="EMBL" id="MSB23063.1"/>
    </source>
</evidence>
<dbReference type="RefSeq" id="WP_108981989.1">
    <property type="nucleotide sequence ID" value="NZ_JAQLWY010000015.1"/>
</dbReference>
<comment type="caution">
    <text evidence="1">The sequence shown here is derived from an EMBL/GenBank/DDBJ whole genome shotgun (WGS) entry which is preliminary data.</text>
</comment>
<sequence>MTYRAKLVIPAEEASRIDYLLSQMDGKMQSAVCKASYEVPFPNGYKAKVDLMVDFFSWAEGCLCNEKGETVCKTQSQNFLFDSWVFILDGACYMIDVTREDDLGTDLDNMGRTICSALRRMDIEFHVLGDSDIQKTIFVTSGLFTDHNFSISVPKEEWNKDPYTSVSQRLAKMLQNDSLKLSEEGFKTLIF</sequence>
<dbReference type="AlphaFoldDB" id="A0A6I2RBY1"/>
<name>A0A6I2RBY1_FLAPL</name>
<proteinExistence type="predicted"/>
<gene>
    <name evidence="1" type="ORF">GKE97_26865</name>
</gene>
<protein>
    <submittedName>
        <fullName evidence="1">Uncharacterized protein</fullName>
    </submittedName>
</protein>
<reference evidence="1 2" key="1">
    <citation type="journal article" date="2019" name="Nat. Med.">
        <title>A library of human gut bacterial isolates paired with longitudinal multiomics data enables mechanistic microbiome research.</title>
        <authorList>
            <person name="Poyet M."/>
            <person name="Groussin M."/>
            <person name="Gibbons S.M."/>
            <person name="Avila-Pacheco J."/>
            <person name="Jiang X."/>
            <person name="Kearney S.M."/>
            <person name="Perrotta A.R."/>
            <person name="Berdy B."/>
            <person name="Zhao S."/>
            <person name="Lieberman T.D."/>
            <person name="Swanson P.K."/>
            <person name="Smith M."/>
            <person name="Roesemann S."/>
            <person name="Alexander J.E."/>
            <person name="Rich S.A."/>
            <person name="Livny J."/>
            <person name="Vlamakis H."/>
            <person name="Clish C."/>
            <person name="Bullock K."/>
            <person name="Deik A."/>
            <person name="Scott J."/>
            <person name="Pierce K.A."/>
            <person name="Xavier R.J."/>
            <person name="Alm E.J."/>
        </authorList>
    </citation>
    <scope>NUCLEOTIDE SEQUENCE [LARGE SCALE GENOMIC DNA]</scope>
    <source>
        <strain evidence="1 2">BIOML-A2</strain>
    </source>
</reference>
<dbReference type="EMBL" id="WKPR01000072">
    <property type="protein sequence ID" value="MSB23063.1"/>
    <property type="molecule type" value="Genomic_DNA"/>
</dbReference>
<organism evidence="1 2">
    <name type="scientific">Flavonifractor plautii</name>
    <name type="common">Fusobacterium plautii</name>
    <dbReference type="NCBI Taxonomy" id="292800"/>
    <lineage>
        <taxon>Bacteria</taxon>
        <taxon>Bacillati</taxon>
        <taxon>Bacillota</taxon>
        <taxon>Clostridia</taxon>
        <taxon>Eubacteriales</taxon>
        <taxon>Oscillospiraceae</taxon>
        <taxon>Flavonifractor</taxon>
    </lineage>
</organism>
<accession>A0A6I2RBY1</accession>